<reference evidence="1 2" key="1">
    <citation type="journal article" date="2015" name="Plant Pathol. J.">
        <title>Isolation and Genomic Characterization of the T4-Like Bacteriophage PM2 Infecting Pectobacterium carotovorum subsp. carotovorum.</title>
        <authorList>
            <person name="Lim J.A."/>
            <person name="Lee D.H."/>
            <person name="Heu S."/>
        </authorList>
    </citation>
    <scope>NUCLEOTIDE SEQUENCE [LARGE SCALE GENOMIC DNA]</scope>
</reference>
<dbReference type="RefSeq" id="YP_009211551.1">
    <property type="nucleotide sequence ID" value="NC_028940.1"/>
</dbReference>
<gene>
    <name evidence="1" type="ORF">PM2_130</name>
</gene>
<organism evidence="1 2">
    <name type="scientific">Pectobacterium bacteriophage PM2</name>
    <dbReference type="NCBI Taxonomy" id="1429794"/>
    <lineage>
        <taxon>Viruses</taxon>
        <taxon>Duplodnaviria</taxon>
        <taxon>Heunggongvirae</taxon>
        <taxon>Uroviricota</taxon>
        <taxon>Caudoviricetes</taxon>
        <taxon>Pantevenvirales</taxon>
        <taxon>Straboviridae</taxon>
        <taxon>Tevenvirinae</taxon>
        <taxon>Mosugukvirus</taxon>
        <taxon>Mosugukvirus pm2</taxon>
    </lineage>
</organism>
<accession>A0A0A0Q3G6</accession>
<dbReference type="KEGG" id="vg:26638023"/>
<evidence type="ECO:0000313" key="1">
    <source>
        <dbReference type="EMBL" id="AHY25092.1"/>
    </source>
</evidence>
<dbReference type="EMBL" id="KF835987">
    <property type="protein sequence ID" value="AHY25092.1"/>
    <property type="molecule type" value="Genomic_DNA"/>
</dbReference>
<evidence type="ECO:0000313" key="2">
    <source>
        <dbReference type="Proteomes" id="UP000030739"/>
    </source>
</evidence>
<dbReference type="Proteomes" id="UP000030739">
    <property type="component" value="Segment"/>
</dbReference>
<protein>
    <submittedName>
        <fullName evidence="1">Uncharacterized protein</fullName>
    </submittedName>
</protein>
<dbReference type="GeneID" id="26638023"/>
<proteinExistence type="predicted"/>
<keyword evidence="2" id="KW-1185">Reference proteome</keyword>
<name>A0A0A0Q3G6_9CAUD</name>
<sequence length="126" mass="13815">MKTYQEFLTEASVREDEYNLAASKVGAKSKNAFRNLSFGWDITNTGNLAEKISISAHVSKSRTNKKNTSLAITSGYSTWTKAGSVSSGFDNIDNIVKSIESVRASIKGLDVKSVDEFLKAQGWKKL</sequence>